<protein>
    <recommendedName>
        <fullName evidence="1">NADP-dependent oxidoreductase domain-containing protein</fullName>
    </recommendedName>
</protein>
<dbReference type="PANTHER" id="PTHR43147:SF2">
    <property type="entry name" value="NADP-DEPENDENT OXIDOREDUCTASE DOMAIN-CONTAINING PROTEIN"/>
    <property type="match status" value="1"/>
</dbReference>
<organism evidence="2 3">
    <name type="scientific">Vanrija albida</name>
    <dbReference type="NCBI Taxonomy" id="181172"/>
    <lineage>
        <taxon>Eukaryota</taxon>
        <taxon>Fungi</taxon>
        <taxon>Dikarya</taxon>
        <taxon>Basidiomycota</taxon>
        <taxon>Agaricomycotina</taxon>
        <taxon>Tremellomycetes</taxon>
        <taxon>Trichosporonales</taxon>
        <taxon>Trichosporonaceae</taxon>
        <taxon>Vanrija</taxon>
    </lineage>
</organism>
<dbReference type="InterPro" id="IPR036812">
    <property type="entry name" value="NAD(P)_OxRdtase_dom_sf"/>
</dbReference>
<gene>
    <name evidence="2" type="ORF">Q8F55_001124</name>
</gene>
<dbReference type="Gene3D" id="3.20.20.100">
    <property type="entry name" value="NADP-dependent oxidoreductase domain"/>
    <property type="match status" value="1"/>
</dbReference>
<dbReference type="SUPFAM" id="SSF51430">
    <property type="entry name" value="NAD(P)-linked oxidoreductase"/>
    <property type="match status" value="1"/>
</dbReference>
<keyword evidence="3" id="KW-1185">Reference proteome</keyword>
<evidence type="ECO:0000259" key="1">
    <source>
        <dbReference type="Pfam" id="PF00248"/>
    </source>
</evidence>
<dbReference type="SUPFAM" id="SSF55298">
    <property type="entry name" value="YjgF-like"/>
    <property type="match status" value="1"/>
</dbReference>
<dbReference type="EMBL" id="JBBXJM010000001">
    <property type="protein sequence ID" value="KAL1413364.1"/>
    <property type="molecule type" value="Genomic_DNA"/>
</dbReference>
<dbReference type="PANTHER" id="PTHR43147">
    <property type="entry name" value="PROTEIN TAS"/>
    <property type="match status" value="1"/>
</dbReference>
<dbReference type="RefSeq" id="XP_069213308.1">
    <property type="nucleotide sequence ID" value="XM_069349764.1"/>
</dbReference>
<dbReference type="Proteomes" id="UP001565368">
    <property type="component" value="Unassembled WGS sequence"/>
</dbReference>
<dbReference type="InterPro" id="IPR006175">
    <property type="entry name" value="YjgF/YER057c/UK114"/>
</dbReference>
<dbReference type="Pfam" id="PF01042">
    <property type="entry name" value="Ribonuc_L-PSP"/>
    <property type="match status" value="1"/>
</dbReference>
<feature type="domain" description="NADP-dependent oxidoreductase" evidence="1">
    <location>
        <begin position="22"/>
        <end position="329"/>
    </location>
</feature>
<accession>A0ABR3QF84</accession>
<sequence>MTSATDTAVLGEGTANPLRISRLVTGLWQLAGGHGAADVRACAAAIGAYVDAGLGTFDMADFYGPAEDVVGAYNATAAAPVTPLTKWCPLPGVVGAAAAKEAVDAACARLHVDCVPLLQLHVWRYDDLNYLCVAWRCDGADGSENIHHLAALQRAGRIQHLGLTNVDVAHLRLILGSGYTIASNQVCMSVLDRRAETGGMSAFCAERGVGLLAYGTLLGGFISEKWLGEPEPVLRDGENASLSKYKRFIDVAGGWAVFQGLLAALKAVADKHGVPLASVAIRYVLDVPAVAGVIVGSRLVGDAAAHIGANKRVLALVLDEADRATIAAAQAALHPIPGDCGDENRYPPYLSPLGTARDFVDEAALAAVERTVAAGGRVERGSGSAWEPVAGYCRAVRVGDRITVSGTTTRKGFSGAGVIGGRDAEAQATYVFDIIAGAVRALGGAVQDITRTRVLLADVGDWAAVGRAQAREVGRWGVRPANTMVGGLTFVVGPDALVEIEAEAVVGSGRGPRLRLGPGGIVREGE</sequence>
<evidence type="ECO:0000313" key="3">
    <source>
        <dbReference type="Proteomes" id="UP001565368"/>
    </source>
</evidence>
<dbReference type="InterPro" id="IPR035959">
    <property type="entry name" value="RutC-like_sf"/>
</dbReference>
<comment type="caution">
    <text evidence="2">The sequence shown here is derived from an EMBL/GenBank/DDBJ whole genome shotgun (WGS) entry which is preliminary data.</text>
</comment>
<evidence type="ECO:0000313" key="2">
    <source>
        <dbReference type="EMBL" id="KAL1413364.1"/>
    </source>
</evidence>
<dbReference type="Pfam" id="PF00248">
    <property type="entry name" value="Aldo_ket_red"/>
    <property type="match status" value="1"/>
</dbReference>
<dbReference type="GeneID" id="95982167"/>
<dbReference type="Gene3D" id="3.30.1330.40">
    <property type="entry name" value="RutC-like"/>
    <property type="match status" value="1"/>
</dbReference>
<name>A0ABR3QF84_9TREE</name>
<reference evidence="2 3" key="1">
    <citation type="submission" date="2023-08" db="EMBL/GenBank/DDBJ databases">
        <title>Annotated Genome Sequence of Vanrija albida AlHP1.</title>
        <authorList>
            <person name="Herzog R."/>
        </authorList>
    </citation>
    <scope>NUCLEOTIDE SEQUENCE [LARGE SCALE GENOMIC DNA]</scope>
    <source>
        <strain evidence="2 3">AlHP1</strain>
    </source>
</reference>
<proteinExistence type="predicted"/>
<dbReference type="InterPro" id="IPR023210">
    <property type="entry name" value="NADP_OxRdtase_dom"/>
</dbReference>